<name>A0ABR1TEU0_9PEZI</name>
<sequence length="227" mass="25383">MSSTASGTADMMAVATARRCANCDGIYFKNDGSDVVLLEYSAKEIIVAILIESQVPHHIDLDSDYANAHDDEAITFISDTLRRYGLSCIPRTFLSPGPSLASKEFARPQIQHFAKRILGEVASSAHKLEVVLASLLRSVEEQRRAYDRRRQRAKSAGHEAEFYNEMEVLEHVGSDERPWYRLTTSRLNEQGWFRGYASLNAGTLASVVKDWFDASATNDQWVCASCQ</sequence>
<proteinExistence type="predicted"/>
<protein>
    <submittedName>
        <fullName evidence="1">Uncharacterized protein</fullName>
    </submittedName>
</protein>
<gene>
    <name evidence="1" type="ORF">PG993_004535</name>
</gene>
<dbReference type="EMBL" id="JAQQWK010000003">
    <property type="protein sequence ID" value="KAK8044511.1"/>
    <property type="molecule type" value="Genomic_DNA"/>
</dbReference>
<accession>A0ABR1TEU0</accession>
<organism evidence="1 2">
    <name type="scientific">Apiospora rasikravindrae</name>
    <dbReference type="NCBI Taxonomy" id="990691"/>
    <lineage>
        <taxon>Eukaryota</taxon>
        <taxon>Fungi</taxon>
        <taxon>Dikarya</taxon>
        <taxon>Ascomycota</taxon>
        <taxon>Pezizomycotina</taxon>
        <taxon>Sordariomycetes</taxon>
        <taxon>Xylariomycetidae</taxon>
        <taxon>Amphisphaeriales</taxon>
        <taxon>Apiosporaceae</taxon>
        <taxon>Apiospora</taxon>
    </lineage>
</organism>
<evidence type="ECO:0000313" key="2">
    <source>
        <dbReference type="Proteomes" id="UP001444661"/>
    </source>
</evidence>
<evidence type="ECO:0000313" key="1">
    <source>
        <dbReference type="EMBL" id="KAK8044511.1"/>
    </source>
</evidence>
<comment type="caution">
    <text evidence="1">The sequence shown here is derived from an EMBL/GenBank/DDBJ whole genome shotgun (WGS) entry which is preliminary data.</text>
</comment>
<dbReference type="Proteomes" id="UP001444661">
    <property type="component" value="Unassembled WGS sequence"/>
</dbReference>
<keyword evidence="2" id="KW-1185">Reference proteome</keyword>
<reference evidence="1 2" key="1">
    <citation type="submission" date="2023-01" db="EMBL/GenBank/DDBJ databases">
        <title>Analysis of 21 Apiospora genomes using comparative genomics revels a genus with tremendous synthesis potential of carbohydrate active enzymes and secondary metabolites.</title>
        <authorList>
            <person name="Sorensen T."/>
        </authorList>
    </citation>
    <scope>NUCLEOTIDE SEQUENCE [LARGE SCALE GENOMIC DNA]</scope>
    <source>
        <strain evidence="1 2">CBS 33761</strain>
    </source>
</reference>